<organism evidence="5 6">
    <name type="scientific">Ectobacillus ponti</name>
    <dbReference type="NCBI Taxonomy" id="2961894"/>
    <lineage>
        <taxon>Bacteria</taxon>
        <taxon>Bacillati</taxon>
        <taxon>Bacillota</taxon>
        <taxon>Bacilli</taxon>
        <taxon>Bacillales</taxon>
        <taxon>Bacillaceae</taxon>
        <taxon>Ectobacillus</taxon>
    </lineage>
</organism>
<dbReference type="Gene3D" id="3.40.50.12780">
    <property type="entry name" value="N-terminal domain of ligase-like"/>
    <property type="match status" value="1"/>
</dbReference>
<evidence type="ECO:0000256" key="1">
    <source>
        <dbReference type="ARBA" id="ARBA00006432"/>
    </source>
</evidence>
<dbReference type="SUPFAM" id="SSF56801">
    <property type="entry name" value="Acetyl-CoA synthetase-like"/>
    <property type="match status" value="1"/>
</dbReference>
<name>A0AA42BPM8_9BACI</name>
<dbReference type="InterPro" id="IPR042099">
    <property type="entry name" value="ANL_N_sf"/>
</dbReference>
<evidence type="ECO:0000256" key="2">
    <source>
        <dbReference type="ARBA" id="ARBA00022598"/>
    </source>
</evidence>
<evidence type="ECO:0000313" key="6">
    <source>
        <dbReference type="Proteomes" id="UP001156102"/>
    </source>
</evidence>
<comment type="caution">
    <text evidence="5">The sequence shown here is derived from an EMBL/GenBank/DDBJ whole genome shotgun (WGS) entry which is preliminary data.</text>
</comment>
<gene>
    <name evidence="5" type="ORF">NK662_03935</name>
</gene>
<dbReference type="GO" id="GO:0031956">
    <property type="term" value="F:medium-chain fatty acid-CoA ligase activity"/>
    <property type="evidence" value="ECO:0007669"/>
    <property type="project" value="TreeGrafter"/>
</dbReference>
<dbReference type="PROSITE" id="PS00455">
    <property type="entry name" value="AMP_BINDING"/>
    <property type="match status" value="1"/>
</dbReference>
<dbReference type="InterPro" id="IPR020845">
    <property type="entry name" value="AMP-binding_CS"/>
</dbReference>
<dbReference type="PANTHER" id="PTHR43201:SF5">
    <property type="entry name" value="MEDIUM-CHAIN ACYL-COA LIGASE ACSF2, MITOCHONDRIAL"/>
    <property type="match status" value="1"/>
</dbReference>
<dbReference type="Proteomes" id="UP001156102">
    <property type="component" value="Unassembled WGS sequence"/>
</dbReference>
<keyword evidence="2" id="KW-0436">Ligase</keyword>
<dbReference type="AlphaFoldDB" id="A0AA42BPM8"/>
<dbReference type="InterPro" id="IPR000873">
    <property type="entry name" value="AMP-dep_synth/lig_dom"/>
</dbReference>
<dbReference type="RefSeq" id="WP_254757607.1">
    <property type="nucleotide sequence ID" value="NZ_JANCLT010000002.1"/>
</dbReference>
<dbReference type="InterPro" id="IPR045851">
    <property type="entry name" value="AMP-bd_C_sf"/>
</dbReference>
<dbReference type="Pfam" id="PF13193">
    <property type="entry name" value="AMP-binding_C"/>
    <property type="match status" value="1"/>
</dbReference>
<protein>
    <submittedName>
        <fullName evidence="5">AMP-binding protein</fullName>
    </submittedName>
</protein>
<keyword evidence="6" id="KW-1185">Reference proteome</keyword>
<evidence type="ECO:0000259" key="4">
    <source>
        <dbReference type="Pfam" id="PF13193"/>
    </source>
</evidence>
<evidence type="ECO:0000259" key="3">
    <source>
        <dbReference type="Pfam" id="PF00501"/>
    </source>
</evidence>
<evidence type="ECO:0000313" key="5">
    <source>
        <dbReference type="EMBL" id="MCP8967689.1"/>
    </source>
</evidence>
<dbReference type="Pfam" id="PF00501">
    <property type="entry name" value="AMP-binding"/>
    <property type="match status" value="1"/>
</dbReference>
<dbReference type="Gene3D" id="3.30.300.30">
    <property type="match status" value="1"/>
</dbReference>
<feature type="domain" description="AMP-dependent synthetase/ligase" evidence="3">
    <location>
        <begin position="10"/>
        <end position="333"/>
    </location>
</feature>
<sequence length="474" mass="51971">MMIGSSLRALAEATPHKIAIQTETEQITYHTFYKHVTAIQEQLLQTVGQGPGKRVALFLGNEPAFLEAFFAAALLGWAAIPIDPKWSQREREAILAECRPDAAVSRGPSGLSIKKLKDAAPAEAEENPIFYIGYTSGSTGRPKGFMRHHRSWLKSFSGGEQAFSISAEDVMYAPGPLCHSLSLFAAVHALHLGATLHIQTAFSAEAAAKTLQTEPITVMYAVPTMLYAIAQAYGDKQNPVLRSILCSGAKWPAEQKELLHAVFPNARRFEFYGASELSFITYIDEAGSLQKPDSVGIPFPEVELFILRADGTEADTGEVGELHVKSPLVFSGYVHGTEDVFRGEYATVGDLGFRDLDGYITLVGRKKNMIISGGLNIYPEEVEEVLRRHPDVAEAAVAGVQDDYWGEKLVAVIQWQGEPDPQALKAYCRQQLASYKCPRLFLATDRFPLTSSGKLARTELPALIAQKLQEELTL</sequence>
<proteinExistence type="inferred from homology"/>
<accession>A0AA42BPM8</accession>
<dbReference type="PANTHER" id="PTHR43201">
    <property type="entry name" value="ACYL-COA SYNTHETASE"/>
    <property type="match status" value="1"/>
</dbReference>
<reference evidence="5" key="1">
    <citation type="submission" date="2022-07" db="EMBL/GenBank/DDBJ databases">
        <authorList>
            <person name="Li W.-J."/>
            <person name="Deng Q.-Q."/>
        </authorList>
    </citation>
    <scope>NUCLEOTIDE SEQUENCE</scope>
    <source>
        <strain evidence="5">SYSU M60031</strain>
    </source>
</reference>
<comment type="similarity">
    <text evidence="1">Belongs to the ATP-dependent AMP-binding enzyme family.</text>
</comment>
<dbReference type="GO" id="GO:0006631">
    <property type="term" value="P:fatty acid metabolic process"/>
    <property type="evidence" value="ECO:0007669"/>
    <property type="project" value="TreeGrafter"/>
</dbReference>
<dbReference type="EMBL" id="JANCLT010000002">
    <property type="protein sequence ID" value="MCP8967689.1"/>
    <property type="molecule type" value="Genomic_DNA"/>
</dbReference>
<feature type="domain" description="AMP-binding enzyme C-terminal" evidence="4">
    <location>
        <begin position="381"/>
        <end position="454"/>
    </location>
</feature>
<dbReference type="InterPro" id="IPR025110">
    <property type="entry name" value="AMP-bd_C"/>
</dbReference>